<accession>A0A4R2ETR2</accession>
<dbReference type="Proteomes" id="UP000294830">
    <property type="component" value="Unassembled WGS sequence"/>
</dbReference>
<dbReference type="Pfam" id="PF21948">
    <property type="entry name" value="LplA-B_cat"/>
    <property type="match status" value="1"/>
</dbReference>
<evidence type="ECO:0000313" key="3">
    <source>
        <dbReference type="Proteomes" id="UP000294830"/>
    </source>
</evidence>
<dbReference type="AlphaFoldDB" id="A0A4R2ETR2"/>
<dbReference type="RefSeq" id="WP_131838721.1">
    <property type="nucleotide sequence ID" value="NZ_SLWB01000004.1"/>
</dbReference>
<sequence>MIPIHQYNLPDISILESVGDSYHIWHPQDTYIVLGAGNKPEESLIEEYVLADQIAVHKRPSGGQTVVLTPKTLVVSVLLHQNSTSNPLEAFKKINTTIANALERVGVENLAHKGISDITIEDRKVLGSSIYRSKDKLFYHGVLNVAEPNATFERYLKHPPKEPDYRKGRPHGDFVTSIATNKNDIDIRDIERSLHDAMHRLVSKPSAQ</sequence>
<name>A0A4R2ETR2_9BACT</name>
<reference evidence="2 3" key="1">
    <citation type="submission" date="2019-03" db="EMBL/GenBank/DDBJ databases">
        <title>Genomic Encyclopedia of Archaeal and Bacterial Type Strains, Phase II (KMG-II): from individual species to whole genera.</title>
        <authorList>
            <person name="Goeker M."/>
        </authorList>
    </citation>
    <scope>NUCLEOTIDE SEQUENCE [LARGE SCALE GENOMIC DNA]</scope>
    <source>
        <strain evidence="2 3">RL-C</strain>
    </source>
</reference>
<dbReference type="PROSITE" id="PS51733">
    <property type="entry name" value="BPL_LPL_CATALYTIC"/>
    <property type="match status" value="1"/>
</dbReference>
<gene>
    <name evidence="2" type="ORF">CLV25_104119</name>
</gene>
<dbReference type="InterPro" id="IPR045864">
    <property type="entry name" value="aa-tRNA-synth_II/BPL/LPL"/>
</dbReference>
<organism evidence="2 3">
    <name type="scientific">Acetobacteroides hydrogenigenes</name>
    <dbReference type="NCBI Taxonomy" id="979970"/>
    <lineage>
        <taxon>Bacteria</taxon>
        <taxon>Pseudomonadati</taxon>
        <taxon>Bacteroidota</taxon>
        <taxon>Bacteroidia</taxon>
        <taxon>Bacteroidales</taxon>
        <taxon>Rikenellaceae</taxon>
        <taxon>Acetobacteroides</taxon>
    </lineage>
</organism>
<evidence type="ECO:0000259" key="1">
    <source>
        <dbReference type="PROSITE" id="PS51733"/>
    </source>
</evidence>
<evidence type="ECO:0000313" key="2">
    <source>
        <dbReference type="EMBL" id="TCN70164.1"/>
    </source>
</evidence>
<proteinExistence type="predicted"/>
<comment type="caution">
    <text evidence="2">The sequence shown here is derived from an EMBL/GenBank/DDBJ whole genome shotgun (WGS) entry which is preliminary data.</text>
</comment>
<dbReference type="SUPFAM" id="SSF55681">
    <property type="entry name" value="Class II aaRS and biotin synthetases"/>
    <property type="match status" value="1"/>
</dbReference>
<dbReference type="PANTHER" id="PTHR43506:SF1">
    <property type="entry name" value="BPL_LPL CATALYTIC DOMAIN-CONTAINING PROTEIN"/>
    <property type="match status" value="1"/>
</dbReference>
<dbReference type="EMBL" id="SLWB01000004">
    <property type="protein sequence ID" value="TCN70164.1"/>
    <property type="molecule type" value="Genomic_DNA"/>
</dbReference>
<protein>
    <submittedName>
        <fullName evidence="2">Lipoate-protein ligase A</fullName>
    </submittedName>
</protein>
<dbReference type="Gene3D" id="3.30.930.10">
    <property type="entry name" value="Bira Bifunctional Protein, Domain 2"/>
    <property type="match status" value="1"/>
</dbReference>
<dbReference type="PANTHER" id="PTHR43506">
    <property type="entry name" value="BIOTIN/LIPOATE A/B PROTEIN LIGASE FAMILY"/>
    <property type="match status" value="1"/>
</dbReference>
<feature type="domain" description="BPL/LPL catalytic" evidence="1">
    <location>
        <begin position="16"/>
        <end position="206"/>
    </location>
</feature>
<dbReference type="OrthoDB" id="5292616at2"/>
<dbReference type="InterPro" id="IPR004143">
    <property type="entry name" value="BPL_LPL_catalytic"/>
</dbReference>
<keyword evidence="2" id="KW-0436">Ligase</keyword>
<dbReference type="GO" id="GO:0016874">
    <property type="term" value="F:ligase activity"/>
    <property type="evidence" value="ECO:0007669"/>
    <property type="project" value="UniProtKB-KW"/>
</dbReference>
<dbReference type="InterPro" id="IPR053264">
    <property type="entry name" value="Lipoate-ligase_2_inactive"/>
</dbReference>
<keyword evidence="3" id="KW-1185">Reference proteome</keyword>